<evidence type="ECO:0000256" key="1">
    <source>
        <dbReference type="SAM" id="MobiDB-lite"/>
    </source>
</evidence>
<feature type="compositionally biased region" description="Low complexity" evidence="1">
    <location>
        <begin position="288"/>
        <end position="298"/>
    </location>
</feature>
<sequence>MHDALDTTARVLCDTSASGLLLHVHLQQQRSSQAPLTVPPVSLWRAVARCSQPPAAASAGADADTNALLRAQPPSSGLVSAFEDEHEQYQQQRLAGEGENYSAPAANDAAAPTRKYLGPARLPDDKPSSGAPGAATTPAVHAETQVQRPFLSLSPPALPKQDDGSDTEDEEDDDKYKPTLSSSAHHSLASAGTPYSSQPASTSMPLPGIAAASARVTAAPASASQAPKRPLAAPGTTAAEAHKRAELDALRERARVAKRPRVAPTPGSHAGVTDRRVHSCSDDDEENGVNVEDNGGAVTAAAAHPQAGRAENRLPIPPPPPSSATPPNSSGVTPSTADSSVSSSSSTKKTLTKTSGRAARMRF</sequence>
<keyword evidence="3" id="KW-1185">Reference proteome</keyword>
<dbReference type="InParanoid" id="A0A066VGQ8"/>
<gene>
    <name evidence="2" type="ORF">K437DRAFT_31700</name>
</gene>
<organism evidence="2 3">
    <name type="scientific">Tilletiaria anomala (strain ATCC 24038 / CBS 436.72 / UBC 951)</name>
    <dbReference type="NCBI Taxonomy" id="1037660"/>
    <lineage>
        <taxon>Eukaryota</taxon>
        <taxon>Fungi</taxon>
        <taxon>Dikarya</taxon>
        <taxon>Basidiomycota</taxon>
        <taxon>Ustilaginomycotina</taxon>
        <taxon>Exobasidiomycetes</taxon>
        <taxon>Georgefischeriales</taxon>
        <taxon>Tilletiariaceae</taxon>
        <taxon>Tilletiaria</taxon>
    </lineage>
</organism>
<feature type="compositionally biased region" description="Polar residues" evidence="1">
    <location>
        <begin position="193"/>
        <end position="202"/>
    </location>
</feature>
<feature type="compositionally biased region" description="Basic and acidic residues" evidence="1">
    <location>
        <begin position="240"/>
        <end position="255"/>
    </location>
</feature>
<reference evidence="2 3" key="1">
    <citation type="submission" date="2014-05" db="EMBL/GenBank/DDBJ databases">
        <title>Draft genome sequence of a rare smut relative, Tilletiaria anomala UBC 951.</title>
        <authorList>
            <consortium name="DOE Joint Genome Institute"/>
            <person name="Toome M."/>
            <person name="Kuo A."/>
            <person name="Henrissat B."/>
            <person name="Lipzen A."/>
            <person name="Tritt A."/>
            <person name="Yoshinaga Y."/>
            <person name="Zane M."/>
            <person name="Barry K."/>
            <person name="Grigoriev I.V."/>
            <person name="Spatafora J.W."/>
            <person name="Aimea M.C."/>
        </authorList>
    </citation>
    <scope>NUCLEOTIDE SEQUENCE [LARGE SCALE GENOMIC DNA]</scope>
    <source>
        <strain evidence="2 3">UBC 951</strain>
    </source>
</reference>
<accession>A0A066VGQ8</accession>
<dbReference type="EMBL" id="JMSN01000128">
    <property type="protein sequence ID" value="KDN37929.1"/>
    <property type="molecule type" value="Genomic_DNA"/>
</dbReference>
<evidence type="ECO:0000313" key="2">
    <source>
        <dbReference type="EMBL" id="KDN37929.1"/>
    </source>
</evidence>
<feature type="region of interest" description="Disordered" evidence="1">
    <location>
        <begin position="219"/>
        <end position="363"/>
    </location>
</feature>
<feature type="compositionally biased region" description="Acidic residues" evidence="1">
    <location>
        <begin position="164"/>
        <end position="173"/>
    </location>
</feature>
<feature type="compositionally biased region" description="Low complexity" evidence="1">
    <location>
        <begin position="180"/>
        <end position="191"/>
    </location>
</feature>
<feature type="compositionally biased region" description="Low complexity" evidence="1">
    <location>
        <begin position="325"/>
        <end position="355"/>
    </location>
</feature>
<dbReference type="Proteomes" id="UP000027361">
    <property type="component" value="Unassembled WGS sequence"/>
</dbReference>
<feature type="compositionally biased region" description="Low complexity" evidence="1">
    <location>
        <begin position="103"/>
        <end position="112"/>
    </location>
</feature>
<dbReference type="HOGENOM" id="CLU_763300_0_0_1"/>
<protein>
    <submittedName>
        <fullName evidence="2">Uncharacterized protein</fullName>
    </submittedName>
</protein>
<dbReference type="AlphaFoldDB" id="A0A066VGQ8"/>
<evidence type="ECO:0000313" key="3">
    <source>
        <dbReference type="Proteomes" id="UP000027361"/>
    </source>
</evidence>
<proteinExistence type="predicted"/>
<feature type="region of interest" description="Disordered" evidence="1">
    <location>
        <begin position="83"/>
        <end position="202"/>
    </location>
</feature>
<name>A0A066VGQ8_TILAU</name>
<feature type="compositionally biased region" description="Pro residues" evidence="1">
    <location>
        <begin position="315"/>
        <end position="324"/>
    </location>
</feature>
<dbReference type="GeneID" id="25267369"/>
<feature type="compositionally biased region" description="Basic and acidic residues" evidence="1">
    <location>
        <begin position="272"/>
        <end position="281"/>
    </location>
</feature>
<dbReference type="RefSeq" id="XP_013240524.1">
    <property type="nucleotide sequence ID" value="XM_013385070.1"/>
</dbReference>
<comment type="caution">
    <text evidence="2">The sequence shown here is derived from an EMBL/GenBank/DDBJ whole genome shotgun (WGS) entry which is preliminary data.</text>
</comment>